<evidence type="ECO:0000259" key="1">
    <source>
        <dbReference type="Pfam" id="PF06742"/>
    </source>
</evidence>
<feature type="domain" description="DUF1214" evidence="1">
    <location>
        <begin position="280"/>
        <end position="353"/>
    </location>
</feature>
<organism evidence="2 3">
    <name type="scientific">Sphingobium tyrosinilyticum</name>
    <dbReference type="NCBI Taxonomy" id="2715436"/>
    <lineage>
        <taxon>Bacteria</taxon>
        <taxon>Pseudomonadati</taxon>
        <taxon>Pseudomonadota</taxon>
        <taxon>Alphaproteobacteria</taxon>
        <taxon>Sphingomonadales</taxon>
        <taxon>Sphingomonadaceae</taxon>
        <taxon>Sphingobium</taxon>
    </lineage>
</organism>
<dbReference type="RefSeq" id="WP_380805235.1">
    <property type="nucleotide sequence ID" value="NZ_JBHSFZ010000027.1"/>
</dbReference>
<evidence type="ECO:0000313" key="2">
    <source>
        <dbReference type="EMBL" id="MFC4595074.1"/>
    </source>
</evidence>
<dbReference type="InterPro" id="IPR010621">
    <property type="entry name" value="DUF1214"/>
</dbReference>
<protein>
    <submittedName>
        <fullName evidence="2">DUF1214 domain-containing protein</fullName>
    </submittedName>
</protein>
<accession>A0ABV9F4A2</accession>
<dbReference type="Proteomes" id="UP001595957">
    <property type="component" value="Unassembled WGS sequence"/>
</dbReference>
<proteinExistence type="predicted"/>
<reference evidence="3" key="1">
    <citation type="journal article" date="2019" name="Int. J. Syst. Evol. Microbiol.">
        <title>The Global Catalogue of Microorganisms (GCM) 10K type strain sequencing project: providing services to taxonomists for standard genome sequencing and annotation.</title>
        <authorList>
            <consortium name="The Broad Institute Genomics Platform"/>
            <consortium name="The Broad Institute Genome Sequencing Center for Infectious Disease"/>
            <person name="Wu L."/>
            <person name="Ma J."/>
        </authorList>
    </citation>
    <scope>NUCLEOTIDE SEQUENCE [LARGE SCALE GENOMIC DNA]</scope>
    <source>
        <strain evidence="3">NBRC 103632</strain>
    </source>
</reference>
<evidence type="ECO:0000313" key="3">
    <source>
        <dbReference type="Proteomes" id="UP001595957"/>
    </source>
</evidence>
<dbReference type="Pfam" id="PF06742">
    <property type="entry name" value="DUF1214"/>
    <property type="match status" value="1"/>
</dbReference>
<dbReference type="EMBL" id="JBHSFZ010000027">
    <property type="protein sequence ID" value="MFC4595074.1"/>
    <property type="molecule type" value="Genomic_DNA"/>
</dbReference>
<keyword evidence="3" id="KW-1185">Reference proteome</keyword>
<comment type="caution">
    <text evidence="2">The sequence shown here is derived from an EMBL/GenBank/DDBJ whole genome shotgun (WGS) entry which is preliminary data.</text>
</comment>
<sequence>MNSNMAGVSAQTLFRWREYLDQLAPLAENISALSDRPHDEQWSGELLQFLYSQISVGYLFMISDPQYPEFLPYYNHLFCQGFPNPDDTLSQAVIDDQGSYRISGFRGSARIVSLQLGGDVGSVARMIDNPASPVGGSKGVFDLDSARLADDGAFEILLSPARPHGYEGDWWKLESEATAVIVRQRHYDWFNEVDGRFTIERLDVPAAKPRPSAHEIDSALKKVAHYIETYGKVTFDGLSTRHLRAGPPNIFTCKDYSDFGGLANQAFVEGRFELAGDEALIIESDVPERCAYWGFHLTDDFWQSIDWVNRQSSLNGHTARIDGDGKLRMVVSAQDPGVPNWLDTAGREKGFVYGRWTDASDYPTPHVIKLKTDDVLRHLPSDTPAVTAEARDAAIRARRKAIQLRHRW</sequence>
<gene>
    <name evidence="2" type="ORF">ACFO3E_12850</name>
</gene>
<name>A0ABV9F4A2_9SPHN</name>